<dbReference type="Pfam" id="PF01653">
    <property type="entry name" value="DNA_ligase_aden"/>
    <property type="match status" value="1"/>
</dbReference>
<feature type="domain" description="NAD-dependent DNA ligase N-terminal" evidence="8">
    <location>
        <begin position="8"/>
        <end position="400"/>
    </location>
</feature>
<evidence type="ECO:0000259" key="8">
    <source>
        <dbReference type="SMART" id="SM00532"/>
    </source>
</evidence>
<dbReference type="Pfam" id="PF03120">
    <property type="entry name" value="OB_DNA_ligase"/>
    <property type="match status" value="1"/>
</dbReference>
<dbReference type="InterPro" id="IPR013839">
    <property type="entry name" value="DNAligase_adenylation"/>
</dbReference>
<dbReference type="AlphaFoldDB" id="A0A7V2T243"/>
<dbReference type="EMBL" id="DRMS01000160">
    <property type="protein sequence ID" value="HFC91978.1"/>
    <property type="molecule type" value="Genomic_DNA"/>
</dbReference>
<dbReference type="SUPFAM" id="SSF50249">
    <property type="entry name" value="Nucleic acid-binding proteins"/>
    <property type="match status" value="1"/>
</dbReference>
<dbReference type="Gene3D" id="2.40.50.140">
    <property type="entry name" value="Nucleic acid-binding proteins"/>
    <property type="match status" value="1"/>
</dbReference>
<dbReference type="InterPro" id="IPR010994">
    <property type="entry name" value="RuvA_2-like"/>
</dbReference>
<dbReference type="GO" id="GO:0006281">
    <property type="term" value="P:DNA repair"/>
    <property type="evidence" value="ECO:0007669"/>
    <property type="project" value="UniProtKB-KW"/>
</dbReference>
<accession>A0A7V2T243</accession>
<name>A0A7V2T243_LEUMU</name>
<evidence type="ECO:0000256" key="5">
    <source>
        <dbReference type="ARBA" id="ARBA00023027"/>
    </source>
</evidence>
<dbReference type="SMART" id="SM00532">
    <property type="entry name" value="LIGANc"/>
    <property type="match status" value="1"/>
</dbReference>
<comment type="catalytic activity">
    <reaction evidence="7">
        <text>NAD(+) + (deoxyribonucleotide)n-3'-hydroxyl + 5'-phospho-(deoxyribonucleotide)m = (deoxyribonucleotide)n+m + AMP + beta-nicotinamide D-nucleotide.</text>
        <dbReference type="EC" id="6.5.1.2"/>
    </reaction>
</comment>
<feature type="non-terminal residue" evidence="9">
    <location>
        <position position="458"/>
    </location>
</feature>
<evidence type="ECO:0000256" key="1">
    <source>
        <dbReference type="ARBA" id="ARBA00012722"/>
    </source>
</evidence>
<evidence type="ECO:0000256" key="3">
    <source>
        <dbReference type="ARBA" id="ARBA00022705"/>
    </source>
</evidence>
<keyword evidence="2 9" id="KW-0436">Ligase</keyword>
<reference evidence="9" key="1">
    <citation type="journal article" date="2020" name="mSystems">
        <title>Genome- and Community-Level Interaction Insights into Carbon Utilization and Element Cycling Functions of Hydrothermarchaeota in Hydrothermal Sediment.</title>
        <authorList>
            <person name="Zhou Z."/>
            <person name="Liu Y."/>
            <person name="Xu W."/>
            <person name="Pan J."/>
            <person name="Luo Z.H."/>
            <person name="Li M."/>
        </authorList>
    </citation>
    <scope>NUCLEOTIDE SEQUENCE [LARGE SCALE GENOMIC DNA]</scope>
    <source>
        <strain evidence="9">HyVt-493</strain>
    </source>
</reference>
<protein>
    <recommendedName>
        <fullName evidence="1">DNA ligase (NAD(+))</fullName>
        <ecNumber evidence="1">6.5.1.2</ecNumber>
    </recommendedName>
</protein>
<organism evidence="9">
    <name type="scientific">Leucothrix mucor</name>
    <dbReference type="NCBI Taxonomy" id="45248"/>
    <lineage>
        <taxon>Bacteria</taxon>
        <taxon>Pseudomonadati</taxon>
        <taxon>Pseudomonadota</taxon>
        <taxon>Gammaproteobacteria</taxon>
        <taxon>Thiotrichales</taxon>
        <taxon>Thiotrichaceae</taxon>
        <taxon>Leucothrix</taxon>
    </lineage>
</organism>
<dbReference type="InterPro" id="IPR004150">
    <property type="entry name" value="NAD_DNA_ligase_OB"/>
</dbReference>
<dbReference type="Gene3D" id="3.30.470.30">
    <property type="entry name" value="DNA ligase/mRNA capping enzyme"/>
    <property type="match status" value="1"/>
</dbReference>
<dbReference type="InterPro" id="IPR013840">
    <property type="entry name" value="DNAligase_N"/>
</dbReference>
<evidence type="ECO:0000256" key="6">
    <source>
        <dbReference type="ARBA" id="ARBA00023204"/>
    </source>
</evidence>
<dbReference type="GO" id="GO:0003911">
    <property type="term" value="F:DNA ligase (NAD+) activity"/>
    <property type="evidence" value="ECO:0007669"/>
    <property type="project" value="UniProtKB-EC"/>
</dbReference>
<dbReference type="GO" id="GO:0006260">
    <property type="term" value="P:DNA replication"/>
    <property type="evidence" value="ECO:0007669"/>
    <property type="project" value="UniProtKB-KW"/>
</dbReference>
<proteinExistence type="predicted"/>
<dbReference type="Gene3D" id="1.10.150.20">
    <property type="entry name" value="5' to 3' exonuclease, C-terminal subdomain"/>
    <property type="match status" value="1"/>
</dbReference>
<evidence type="ECO:0000256" key="4">
    <source>
        <dbReference type="ARBA" id="ARBA00022763"/>
    </source>
</evidence>
<keyword evidence="4" id="KW-0227">DNA damage</keyword>
<evidence type="ECO:0000313" key="9">
    <source>
        <dbReference type="EMBL" id="HFC91978.1"/>
    </source>
</evidence>
<dbReference type="EC" id="6.5.1.2" evidence="1"/>
<dbReference type="SUPFAM" id="SSF47781">
    <property type="entry name" value="RuvA domain 2-like"/>
    <property type="match status" value="1"/>
</dbReference>
<sequence>MINQSKPVAELSTEQLVEWLIFANDAYRKGKPVIDDDTYDQVYYAELLKREPEHPFLNAVEPENDLGTAKIRHKTPMLSTDKAYTQEEIITFVERMIRHADAVDIEAKDLRFRITPKLDGMAARYEDDILATRGNGLLGNDISRNLRRGLVAVDGKNTGNGEIVIEERYFVDNLSDQFSHPRNFVTGLIGADTLSEQAKKALQDGVVRFVPYKTLNAKECNHEQLSTEIDVLCEKVESECPYPVDGSVIDLLNQTVCEELGATNHHHNWQIAKKTKGETAITTVNDITWQTGRTGRITPVLNVETINLSGADISNVTAHNAGNVKNLNVGQGAEIEIVRSGEVIPKLLAVVKMGKDAVIPEQCPACNAEAKMERDFLVCQGDECVAQIEARLQHFFRVLGNIDLFGPKTVEVLVAKQITQLPAIYALQADEFEAMGFGPKQATNLVAQLKRSCTEEVE</sequence>
<comment type="caution">
    <text evidence="9">The sequence shown here is derived from an EMBL/GenBank/DDBJ whole genome shotgun (WGS) entry which is preliminary data.</text>
</comment>
<keyword evidence="5" id="KW-0520">NAD</keyword>
<evidence type="ECO:0000256" key="2">
    <source>
        <dbReference type="ARBA" id="ARBA00022598"/>
    </source>
</evidence>
<dbReference type="SUPFAM" id="SSF56091">
    <property type="entry name" value="DNA ligase/mRNA capping enzyme, catalytic domain"/>
    <property type="match status" value="1"/>
</dbReference>
<dbReference type="Proteomes" id="UP000885750">
    <property type="component" value="Unassembled WGS sequence"/>
</dbReference>
<keyword evidence="3" id="KW-0235">DNA replication</keyword>
<evidence type="ECO:0000256" key="7">
    <source>
        <dbReference type="ARBA" id="ARBA00034005"/>
    </source>
</evidence>
<keyword evidence="6" id="KW-0234">DNA repair</keyword>
<gene>
    <name evidence="9" type="ORF">ENJ51_04120</name>
</gene>
<dbReference type="InterPro" id="IPR012340">
    <property type="entry name" value="NA-bd_OB-fold"/>
</dbReference>